<evidence type="ECO:0000256" key="4">
    <source>
        <dbReference type="ARBA" id="ARBA00022475"/>
    </source>
</evidence>
<dbReference type="PROSITE" id="PS50990">
    <property type="entry name" value="PEPTIDASE_C39"/>
    <property type="match status" value="1"/>
</dbReference>
<keyword evidence="5 12" id="KW-0812">Transmembrane</keyword>
<dbReference type="InterPro" id="IPR003439">
    <property type="entry name" value="ABC_transporter-like_ATP-bd"/>
</dbReference>
<dbReference type="Proteomes" id="UP000332515">
    <property type="component" value="Unassembled WGS sequence"/>
</dbReference>
<dbReference type="GO" id="GO:0006508">
    <property type="term" value="P:proteolysis"/>
    <property type="evidence" value="ECO:0007669"/>
    <property type="project" value="InterPro"/>
</dbReference>
<dbReference type="PANTHER" id="PTHR24221:SF654">
    <property type="entry name" value="ATP-BINDING CASSETTE SUB-FAMILY B MEMBER 6"/>
    <property type="match status" value="1"/>
</dbReference>
<keyword evidence="17" id="KW-1185">Reference proteome</keyword>
<sequence length="706" mass="75794">MEAVECGAACLAMVLAHFGRWIPLEELRIACGVSRDGSNALNVVKAARGYGLEAQGLKVDIDGLAGLSMPLVLYWEFNHFVVLEGIGKDIAYLNDPALGRRTVTLAELSDSFTGVALSFAPGPNFAKGGRRPSLVAGLRRRLQGSRAAFAFITLATLLLVLPGIVIPAISKIYIDKFLVDGQDGWVRPLVVSFVAAGAMSLVLTWLQQHFLMRLQIKLAVVMTGRMLWHLLSLPVEYFTQRFAGDLASRLQSNARLARTLSSDLAINLVGIVTLVLYGAIMIAYSAPLAGLAIGFAVVNLSLMRFVWLRLDNATQLLAQSSARQSSVAMSGLAAIETIKAEGAEGDLFSRWAGYQSRFVSLSQEIGRDTRLLGVMPGFLTSIGNLAVLGYGATQVMEGRLSIGDLVAFQALAASFNGPIARLVGLGAVLQTARADLQRIEDVMSYRSPDAESAPRPVRPATAPAEARLSGHLELRDITFGYSRLAAPLIEGLSLTVPPGARVAVVGASGSGKSTLVKLAAGLYRPWQGEILLDGRPLDAIDRAVLTNSVAAVDQDITLFADSIRNNMTLWDPTIEDMAVEAALEDACLRELVRQREAGIGSMVAEAGRNLSGGERQRLEIARALVRSPSLLLLDEATSALDPVTELAIDSNIRRRGCACLIVAHRLSTIRDCDEIIVLERGRIVQRGTHDSLRHADGAYARLIATE</sequence>
<dbReference type="SUPFAM" id="SSF90123">
    <property type="entry name" value="ABC transporter transmembrane region"/>
    <property type="match status" value="1"/>
</dbReference>
<proteinExistence type="inferred from homology"/>
<dbReference type="PANTHER" id="PTHR24221">
    <property type="entry name" value="ATP-BINDING CASSETTE SUB-FAMILY B"/>
    <property type="match status" value="1"/>
</dbReference>
<dbReference type="Pfam" id="PF03412">
    <property type="entry name" value="Peptidase_C39"/>
    <property type="match status" value="1"/>
</dbReference>
<comment type="subcellular location">
    <subcellularLocation>
        <location evidence="1">Cell membrane</location>
        <topology evidence="1">Multi-pass membrane protein</topology>
    </subcellularLocation>
</comment>
<feature type="domain" description="ABC transporter" evidence="13">
    <location>
        <begin position="472"/>
        <end position="705"/>
    </location>
</feature>
<keyword evidence="8" id="KW-0653">Protein transport</keyword>
<feature type="transmembrane region" description="Helical" evidence="12">
    <location>
        <begin position="147"/>
        <end position="169"/>
    </location>
</feature>
<keyword evidence="9 12" id="KW-1133">Transmembrane helix</keyword>
<evidence type="ECO:0000256" key="12">
    <source>
        <dbReference type="SAM" id="Phobius"/>
    </source>
</evidence>
<accession>A0A6A7Y7Z1</accession>
<keyword evidence="7" id="KW-0067">ATP-binding</keyword>
<dbReference type="Gene3D" id="3.90.70.10">
    <property type="entry name" value="Cysteine proteinases"/>
    <property type="match status" value="1"/>
</dbReference>
<dbReference type="GO" id="GO:0008233">
    <property type="term" value="F:peptidase activity"/>
    <property type="evidence" value="ECO:0007669"/>
    <property type="project" value="InterPro"/>
</dbReference>
<dbReference type="GO" id="GO:0140359">
    <property type="term" value="F:ABC-type transporter activity"/>
    <property type="evidence" value="ECO:0007669"/>
    <property type="project" value="InterPro"/>
</dbReference>
<dbReference type="SMART" id="SM00382">
    <property type="entry name" value="AAA"/>
    <property type="match status" value="1"/>
</dbReference>
<dbReference type="AlphaFoldDB" id="A0A6A7Y7Z1"/>
<dbReference type="InterPro" id="IPR005074">
    <property type="entry name" value="Peptidase_C39"/>
</dbReference>
<feature type="domain" description="Peptidase C39" evidence="15">
    <location>
        <begin position="2"/>
        <end position="119"/>
    </location>
</feature>
<evidence type="ECO:0000313" key="17">
    <source>
        <dbReference type="Proteomes" id="UP000332515"/>
    </source>
</evidence>
<evidence type="ECO:0000256" key="6">
    <source>
        <dbReference type="ARBA" id="ARBA00022741"/>
    </source>
</evidence>
<evidence type="ECO:0000259" key="14">
    <source>
        <dbReference type="PROSITE" id="PS50929"/>
    </source>
</evidence>
<dbReference type="InterPro" id="IPR036640">
    <property type="entry name" value="ABC1_TM_sf"/>
</dbReference>
<dbReference type="GO" id="GO:0005524">
    <property type="term" value="F:ATP binding"/>
    <property type="evidence" value="ECO:0007669"/>
    <property type="project" value="UniProtKB-KW"/>
</dbReference>
<evidence type="ECO:0000256" key="10">
    <source>
        <dbReference type="ARBA" id="ARBA00023136"/>
    </source>
</evidence>
<evidence type="ECO:0000256" key="5">
    <source>
        <dbReference type="ARBA" id="ARBA00022692"/>
    </source>
</evidence>
<dbReference type="InterPro" id="IPR017871">
    <property type="entry name" value="ABC_transporter-like_CS"/>
</dbReference>
<gene>
    <name evidence="16" type="ORF">F0357_13360</name>
</gene>
<evidence type="ECO:0000256" key="8">
    <source>
        <dbReference type="ARBA" id="ARBA00022927"/>
    </source>
</evidence>
<dbReference type="GO" id="GO:0015031">
    <property type="term" value="P:protein transport"/>
    <property type="evidence" value="ECO:0007669"/>
    <property type="project" value="UniProtKB-KW"/>
</dbReference>
<dbReference type="GO" id="GO:0034040">
    <property type="term" value="F:ATPase-coupled lipid transmembrane transporter activity"/>
    <property type="evidence" value="ECO:0007669"/>
    <property type="project" value="TreeGrafter"/>
</dbReference>
<keyword evidence="6" id="KW-0547">Nucleotide-binding</keyword>
<comment type="similarity">
    <text evidence="2">Belongs to the ABC transporter superfamily.</text>
</comment>
<evidence type="ECO:0000256" key="7">
    <source>
        <dbReference type="ARBA" id="ARBA00022840"/>
    </source>
</evidence>
<dbReference type="NCBIfam" id="TIGR03796">
    <property type="entry name" value="NHLM_micro_ABC1"/>
    <property type="match status" value="1"/>
</dbReference>
<evidence type="ECO:0000259" key="13">
    <source>
        <dbReference type="PROSITE" id="PS50893"/>
    </source>
</evidence>
<keyword evidence="10 12" id="KW-0472">Membrane</keyword>
<evidence type="ECO:0000256" key="3">
    <source>
        <dbReference type="ARBA" id="ARBA00022448"/>
    </source>
</evidence>
<dbReference type="Pfam" id="PF00005">
    <property type="entry name" value="ABC_tran"/>
    <property type="match status" value="1"/>
</dbReference>
<dbReference type="GO" id="GO:0043213">
    <property type="term" value="P:bacteriocin transport"/>
    <property type="evidence" value="ECO:0007669"/>
    <property type="project" value="UniProtKB-KW"/>
</dbReference>
<dbReference type="PROSITE" id="PS00211">
    <property type="entry name" value="ABC_TRANSPORTER_1"/>
    <property type="match status" value="1"/>
</dbReference>
<evidence type="ECO:0000259" key="15">
    <source>
        <dbReference type="PROSITE" id="PS50990"/>
    </source>
</evidence>
<dbReference type="InterPro" id="IPR027417">
    <property type="entry name" value="P-loop_NTPase"/>
</dbReference>
<feature type="domain" description="ABC transmembrane type-1" evidence="14">
    <location>
        <begin position="150"/>
        <end position="431"/>
    </location>
</feature>
<dbReference type="Pfam" id="PF00664">
    <property type="entry name" value="ABC_membrane"/>
    <property type="match status" value="1"/>
</dbReference>
<dbReference type="InterPro" id="IPR003593">
    <property type="entry name" value="AAA+_ATPase"/>
</dbReference>
<keyword evidence="4" id="KW-1003">Cell membrane</keyword>
<dbReference type="InterPro" id="IPR011527">
    <property type="entry name" value="ABC1_TM_dom"/>
</dbReference>
<organism evidence="16 17">
    <name type="scientific">Segnochrobactrum spirostomi</name>
    <dbReference type="NCBI Taxonomy" id="2608987"/>
    <lineage>
        <taxon>Bacteria</taxon>
        <taxon>Pseudomonadati</taxon>
        <taxon>Pseudomonadota</taxon>
        <taxon>Alphaproteobacteria</taxon>
        <taxon>Hyphomicrobiales</taxon>
        <taxon>Segnochrobactraceae</taxon>
        <taxon>Segnochrobactrum</taxon>
    </lineage>
</organism>
<dbReference type="InterPro" id="IPR039421">
    <property type="entry name" value="Type_1_exporter"/>
</dbReference>
<dbReference type="CDD" id="cd18569">
    <property type="entry name" value="ABC_6TM_NHLM_bacteriocin"/>
    <property type="match status" value="1"/>
</dbReference>
<dbReference type="FunFam" id="3.40.50.300:FF:000299">
    <property type="entry name" value="ABC transporter ATP-binding protein/permease"/>
    <property type="match status" value="1"/>
</dbReference>
<dbReference type="InterPro" id="IPR022514">
    <property type="entry name" value="NHPM_micro_ABC1"/>
</dbReference>
<evidence type="ECO:0000256" key="9">
    <source>
        <dbReference type="ARBA" id="ARBA00022989"/>
    </source>
</evidence>
<keyword evidence="11" id="KW-0080">Bacteriocin transport</keyword>
<name>A0A6A7Y7Z1_9HYPH</name>
<comment type="caution">
    <text evidence="16">The sequence shown here is derived from an EMBL/GenBank/DDBJ whole genome shotgun (WGS) entry which is preliminary data.</text>
</comment>
<evidence type="ECO:0000313" key="16">
    <source>
        <dbReference type="EMBL" id="MQT13609.1"/>
    </source>
</evidence>
<reference evidence="16 17" key="1">
    <citation type="submission" date="2019-09" db="EMBL/GenBank/DDBJ databases">
        <title>Segnochrobactrum spirostomi gen. nov., sp. nov., isolated from the ciliate Spirostomum cf. yagiui and description of a novel family, Segnochrobactraceae fam. nov. within the order Rhizobiales of the class Alphaproteobacteria.</title>
        <authorList>
            <person name="Akter S."/>
            <person name="Shazib S.U.A."/>
            <person name="Shin M.K."/>
        </authorList>
    </citation>
    <scope>NUCLEOTIDE SEQUENCE [LARGE SCALE GENOMIC DNA]</scope>
    <source>
        <strain evidence="16 17">Sp-1</strain>
    </source>
</reference>
<evidence type="ECO:0000256" key="1">
    <source>
        <dbReference type="ARBA" id="ARBA00004651"/>
    </source>
</evidence>
<feature type="transmembrane region" description="Helical" evidence="12">
    <location>
        <begin position="264"/>
        <end position="282"/>
    </location>
</feature>
<dbReference type="PROSITE" id="PS50929">
    <property type="entry name" value="ABC_TM1F"/>
    <property type="match status" value="1"/>
</dbReference>
<evidence type="ECO:0000256" key="11">
    <source>
        <dbReference type="ARBA" id="ARBA00043264"/>
    </source>
</evidence>
<dbReference type="GO" id="GO:0005886">
    <property type="term" value="C:plasma membrane"/>
    <property type="evidence" value="ECO:0007669"/>
    <property type="project" value="UniProtKB-SubCell"/>
</dbReference>
<dbReference type="SUPFAM" id="SSF52540">
    <property type="entry name" value="P-loop containing nucleoside triphosphate hydrolases"/>
    <property type="match status" value="1"/>
</dbReference>
<evidence type="ECO:0000256" key="2">
    <source>
        <dbReference type="ARBA" id="ARBA00005417"/>
    </source>
</evidence>
<dbReference type="PROSITE" id="PS50893">
    <property type="entry name" value="ABC_TRANSPORTER_2"/>
    <property type="match status" value="1"/>
</dbReference>
<protein>
    <submittedName>
        <fullName evidence="16">NHLP family bacteriocin export ABC transporter peptidase/permease/ATPase subunit</fullName>
    </submittedName>
</protein>
<dbReference type="Gene3D" id="3.40.50.300">
    <property type="entry name" value="P-loop containing nucleotide triphosphate hydrolases"/>
    <property type="match status" value="1"/>
</dbReference>
<keyword evidence="3" id="KW-0813">Transport</keyword>
<feature type="transmembrane region" description="Helical" evidence="12">
    <location>
        <begin position="189"/>
        <end position="206"/>
    </location>
</feature>
<feature type="transmembrane region" description="Helical" evidence="12">
    <location>
        <begin position="288"/>
        <end position="307"/>
    </location>
</feature>
<dbReference type="Gene3D" id="1.20.1560.10">
    <property type="entry name" value="ABC transporter type 1, transmembrane domain"/>
    <property type="match status" value="1"/>
</dbReference>
<feature type="transmembrane region" description="Helical" evidence="12">
    <location>
        <begin position="371"/>
        <end position="392"/>
    </location>
</feature>
<dbReference type="GO" id="GO:0016887">
    <property type="term" value="F:ATP hydrolysis activity"/>
    <property type="evidence" value="ECO:0007669"/>
    <property type="project" value="InterPro"/>
</dbReference>
<dbReference type="EMBL" id="VWNA01000001">
    <property type="protein sequence ID" value="MQT13609.1"/>
    <property type="molecule type" value="Genomic_DNA"/>
</dbReference>